<name>K2FZ35_9BACT</name>
<reference evidence="1" key="1">
    <citation type="journal article" date="2012" name="Science">
        <title>Fermentation, hydrogen, and sulfur metabolism in multiple uncultivated bacterial phyla.</title>
        <authorList>
            <person name="Wrighton K.C."/>
            <person name="Thomas B.C."/>
            <person name="Sharon I."/>
            <person name="Miller C.S."/>
            <person name="Castelle C.J."/>
            <person name="VerBerkmoes N.C."/>
            <person name="Wilkins M.J."/>
            <person name="Hettich R.L."/>
            <person name="Lipton M.S."/>
            <person name="Williams K.H."/>
            <person name="Long P.E."/>
            <person name="Banfield J.F."/>
        </authorList>
    </citation>
    <scope>NUCLEOTIDE SEQUENCE [LARGE SCALE GENOMIC DNA]</scope>
</reference>
<sequence>MQKIQFKCSPINWFAAETLLAWEEWNIITSWFFTSDNIKFFTYIKSIEKHFSSLMLNLHSNFFIVIKPDYNCTVYLIDSLVISFSFNVPKNKWEPCFKYEITWIWEISLEDFDIWEKDWIIFCFKENWKFWLYFDFTPLFPSWNNVINKEQLAKKLWKAYTFLFYNEELDYINKNEIYDEMIKDWWFPFFEILWNYSGLYEFYKEWKVVDAIFQDILKKFNNEYLIWLFEKWVKDETFNQKKDLLRAWIDAYISDTKSWYINCIKTLWTEIEWLLQYYYFWNTWKYNNTDELIKYLKNKINNSNKSSLLSLWFNEKFIEYLEKNVFNYFDLKTWKIDISRHTVWHWYAKDEEYTKIKALQYILIIDQLHYYFIEK</sequence>
<dbReference type="EMBL" id="AMFJ01000538">
    <property type="protein sequence ID" value="EKE27152.1"/>
    <property type="molecule type" value="Genomic_DNA"/>
</dbReference>
<comment type="caution">
    <text evidence="1">The sequence shown here is derived from an EMBL/GenBank/DDBJ whole genome shotgun (WGS) entry which is preliminary data.</text>
</comment>
<organism evidence="1">
    <name type="scientific">uncultured bacterium</name>
    <name type="common">gcode 4</name>
    <dbReference type="NCBI Taxonomy" id="1234023"/>
    <lineage>
        <taxon>Bacteria</taxon>
        <taxon>environmental samples</taxon>
    </lineage>
</organism>
<evidence type="ECO:0000313" key="1">
    <source>
        <dbReference type="EMBL" id="EKE27152.1"/>
    </source>
</evidence>
<accession>K2FZ35</accession>
<dbReference type="AlphaFoldDB" id="K2FZ35"/>
<gene>
    <name evidence="1" type="ORF">ACD_4C00022G0005</name>
</gene>
<proteinExistence type="predicted"/>
<protein>
    <submittedName>
        <fullName evidence="1">Uncharacterized protein</fullName>
    </submittedName>
</protein>